<evidence type="ECO:0000313" key="8">
    <source>
        <dbReference type="EMBL" id="RDH87453.1"/>
    </source>
</evidence>
<reference evidence="8 9" key="1">
    <citation type="journal article" date="2018" name="ISME J.">
        <title>Endosymbiont genomes yield clues of tubeworm success.</title>
        <authorList>
            <person name="Li Y."/>
            <person name="Liles M.R."/>
            <person name="Halanych K.M."/>
        </authorList>
    </citation>
    <scope>NUCLEOTIDE SEQUENCE [LARGE SCALE GENOMIC DNA]</scope>
    <source>
        <strain evidence="8">A1462</strain>
    </source>
</reference>
<evidence type="ECO:0000256" key="2">
    <source>
        <dbReference type="ARBA" id="ARBA00011006"/>
    </source>
</evidence>
<dbReference type="AlphaFoldDB" id="A0A370DT27"/>
<sequence>MGMFTWIILGLIAGILAKLLMPGRDGGGMILTTLLGVAGAFIGGKIGQFAGIGSPSGLDLISIAMATGGAFLLLFVFRLLRGGKSGGNGDSI</sequence>
<keyword evidence="4 7" id="KW-0812">Transmembrane</keyword>
<dbReference type="PANTHER" id="PTHR33884:SF3">
    <property type="entry name" value="UPF0410 PROTEIN YMGE"/>
    <property type="match status" value="1"/>
</dbReference>
<dbReference type="Pfam" id="PF04226">
    <property type="entry name" value="Transgly_assoc"/>
    <property type="match status" value="1"/>
</dbReference>
<dbReference type="EMBL" id="QFXE01000005">
    <property type="protein sequence ID" value="RDH87453.1"/>
    <property type="molecule type" value="Genomic_DNA"/>
</dbReference>
<dbReference type="InterPro" id="IPR007341">
    <property type="entry name" value="Transgly_assoc"/>
</dbReference>
<evidence type="ECO:0000256" key="1">
    <source>
        <dbReference type="ARBA" id="ARBA00004651"/>
    </source>
</evidence>
<proteinExistence type="inferred from homology"/>
<accession>A0A370DT27</accession>
<evidence type="ECO:0000256" key="4">
    <source>
        <dbReference type="ARBA" id="ARBA00022692"/>
    </source>
</evidence>
<gene>
    <name evidence="8" type="ORF">DIZ78_02450</name>
</gene>
<feature type="transmembrane region" description="Helical" evidence="7">
    <location>
        <begin position="58"/>
        <end position="80"/>
    </location>
</feature>
<evidence type="ECO:0000256" key="6">
    <source>
        <dbReference type="ARBA" id="ARBA00023136"/>
    </source>
</evidence>
<dbReference type="GO" id="GO:0005886">
    <property type="term" value="C:plasma membrane"/>
    <property type="evidence" value="ECO:0007669"/>
    <property type="project" value="UniProtKB-SubCell"/>
</dbReference>
<feature type="transmembrane region" description="Helical" evidence="7">
    <location>
        <begin position="27"/>
        <end position="46"/>
    </location>
</feature>
<evidence type="ECO:0000256" key="5">
    <source>
        <dbReference type="ARBA" id="ARBA00022989"/>
    </source>
</evidence>
<organism evidence="8 9">
    <name type="scientific">endosymbiont of Escarpia spicata</name>
    <dbReference type="NCBI Taxonomy" id="2200908"/>
    <lineage>
        <taxon>Bacteria</taxon>
        <taxon>Pseudomonadati</taxon>
        <taxon>Pseudomonadota</taxon>
        <taxon>Gammaproteobacteria</taxon>
        <taxon>sulfur-oxidizing symbionts</taxon>
    </lineage>
</organism>
<dbReference type="Proteomes" id="UP000254771">
    <property type="component" value="Unassembled WGS sequence"/>
</dbReference>
<keyword evidence="3" id="KW-1003">Cell membrane</keyword>
<keyword evidence="5 7" id="KW-1133">Transmembrane helix</keyword>
<keyword evidence="9" id="KW-1185">Reference proteome</keyword>
<keyword evidence="6 7" id="KW-0472">Membrane</keyword>
<evidence type="ECO:0000256" key="7">
    <source>
        <dbReference type="SAM" id="Phobius"/>
    </source>
</evidence>
<comment type="caution">
    <text evidence="8">The sequence shown here is derived from an EMBL/GenBank/DDBJ whole genome shotgun (WGS) entry which is preliminary data.</text>
</comment>
<evidence type="ECO:0000313" key="9">
    <source>
        <dbReference type="Proteomes" id="UP000254771"/>
    </source>
</evidence>
<comment type="similarity">
    <text evidence="2">Belongs to the UPF0410 family.</text>
</comment>
<name>A0A370DT27_9GAMM</name>
<protein>
    <submittedName>
        <fullName evidence="8">GlsB/YeaQ/YmgE family stress response membrane protein</fullName>
    </submittedName>
</protein>
<comment type="subcellular location">
    <subcellularLocation>
        <location evidence="1">Cell membrane</location>
        <topology evidence="1">Multi-pass membrane protein</topology>
    </subcellularLocation>
</comment>
<dbReference type="PANTHER" id="PTHR33884">
    <property type="entry name" value="UPF0410 PROTEIN YMGE"/>
    <property type="match status" value="1"/>
</dbReference>
<evidence type="ECO:0000256" key="3">
    <source>
        <dbReference type="ARBA" id="ARBA00022475"/>
    </source>
</evidence>